<dbReference type="AlphaFoldDB" id="A0A401T5S9"/>
<dbReference type="Proteomes" id="UP000287033">
    <property type="component" value="Unassembled WGS sequence"/>
</dbReference>
<evidence type="ECO:0000256" key="2">
    <source>
        <dbReference type="ARBA" id="ARBA00023157"/>
    </source>
</evidence>
<name>A0A401T5S9_CHIPU</name>
<dbReference type="PANTHER" id="PTHR46186">
    <property type="entry name" value="CYSTATIN"/>
    <property type="match status" value="1"/>
</dbReference>
<keyword evidence="3" id="KW-0732">Signal</keyword>
<protein>
    <recommendedName>
        <fullName evidence="4">Cystatin domain-containing protein</fullName>
    </recommendedName>
</protein>
<keyword evidence="6" id="KW-1185">Reference proteome</keyword>
<dbReference type="GO" id="GO:0005615">
    <property type="term" value="C:extracellular space"/>
    <property type="evidence" value="ECO:0007669"/>
    <property type="project" value="TreeGrafter"/>
</dbReference>
<feature type="chain" id="PRO_5019188641" description="Cystatin domain-containing protein" evidence="3">
    <location>
        <begin position="18"/>
        <end position="135"/>
    </location>
</feature>
<evidence type="ECO:0000259" key="4">
    <source>
        <dbReference type="SMART" id="SM00043"/>
    </source>
</evidence>
<dbReference type="EMBL" id="BEZZ01001090">
    <property type="protein sequence ID" value="GCC37985.1"/>
    <property type="molecule type" value="Genomic_DNA"/>
</dbReference>
<dbReference type="Gene3D" id="3.10.450.10">
    <property type="match status" value="1"/>
</dbReference>
<comment type="similarity">
    <text evidence="1">Belongs to the cystatin family.</text>
</comment>
<evidence type="ECO:0000313" key="5">
    <source>
        <dbReference type="EMBL" id="GCC37985.1"/>
    </source>
</evidence>
<reference evidence="5 6" key="1">
    <citation type="journal article" date="2018" name="Nat. Ecol. Evol.">
        <title>Shark genomes provide insights into elasmobranch evolution and the origin of vertebrates.</title>
        <authorList>
            <person name="Hara Y"/>
            <person name="Yamaguchi K"/>
            <person name="Onimaru K"/>
            <person name="Kadota M"/>
            <person name="Koyanagi M"/>
            <person name="Keeley SD"/>
            <person name="Tatsumi K"/>
            <person name="Tanaka K"/>
            <person name="Motone F"/>
            <person name="Kageyama Y"/>
            <person name="Nozu R"/>
            <person name="Adachi N"/>
            <person name="Nishimura O"/>
            <person name="Nakagawa R"/>
            <person name="Tanegashima C"/>
            <person name="Kiyatake I"/>
            <person name="Matsumoto R"/>
            <person name="Murakumo K"/>
            <person name="Nishida K"/>
            <person name="Terakita A"/>
            <person name="Kuratani S"/>
            <person name="Sato K"/>
            <person name="Hyodo S Kuraku.S."/>
        </authorList>
    </citation>
    <scope>NUCLEOTIDE SEQUENCE [LARGE SCALE GENOMIC DNA]</scope>
</reference>
<dbReference type="GO" id="GO:0005737">
    <property type="term" value="C:cytoplasm"/>
    <property type="evidence" value="ECO:0007669"/>
    <property type="project" value="TreeGrafter"/>
</dbReference>
<evidence type="ECO:0000313" key="6">
    <source>
        <dbReference type="Proteomes" id="UP000287033"/>
    </source>
</evidence>
<dbReference type="OrthoDB" id="1908104at2759"/>
<dbReference type="SMART" id="SM00043">
    <property type="entry name" value="CY"/>
    <property type="match status" value="1"/>
</dbReference>
<dbReference type="OMA" id="LTRNECH"/>
<dbReference type="InterPro" id="IPR000010">
    <property type="entry name" value="Cystatin_dom"/>
</dbReference>
<feature type="signal peptide" evidence="3">
    <location>
        <begin position="1"/>
        <end position="17"/>
    </location>
</feature>
<accession>A0A401T5S9</accession>
<dbReference type="SUPFAM" id="SSF54403">
    <property type="entry name" value="Cystatin/monellin"/>
    <property type="match status" value="1"/>
</dbReference>
<sequence>MFTWFVLGVLLAAPAQACGLRQKLVGAPEDVSPDDPELQKAVHFAVGAYNKASNDMFASKVVRILSAKQQIVAGVKYTFEVELGRTQCKQGQVHDLETCNFSETPHKTFCKFEVLSIAWTGETSLQSKMCKPSNN</sequence>
<proteinExistence type="inferred from homology"/>
<dbReference type="FunFam" id="3.10.450.10:FF:000004">
    <property type="entry name" value="Cystatin C"/>
    <property type="match status" value="1"/>
</dbReference>
<evidence type="ECO:0000256" key="1">
    <source>
        <dbReference type="ARBA" id="ARBA00009403"/>
    </source>
</evidence>
<dbReference type="PANTHER" id="PTHR46186:SF12">
    <property type="entry name" value="CYSTATIN C (AMYLOID ANGIOPATHY AND CEREBRAL HEMORRHAGE)-RELATED"/>
    <property type="match status" value="1"/>
</dbReference>
<dbReference type="InterPro" id="IPR018073">
    <property type="entry name" value="Prot_inh_cystat_CS"/>
</dbReference>
<dbReference type="GO" id="GO:0031982">
    <property type="term" value="C:vesicle"/>
    <property type="evidence" value="ECO:0007669"/>
    <property type="project" value="TreeGrafter"/>
</dbReference>
<gene>
    <name evidence="5" type="ORF">chiPu_0016496</name>
</gene>
<dbReference type="GO" id="GO:0004869">
    <property type="term" value="F:cysteine-type endopeptidase inhibitor activity"/>
    <property type="evidence" value="ECO:0007669"/>
    <property type="project" value="InterPro"/>
</dbReference>
<dbReference type="InterPro" id="IPR046350">
    <property type="entry name" value="Cystatin_sf"/>
</dbReference>
<evidence type="ECO:0000256" key="3">
    <source>
        <dbReference type="SAM" id="SignalP"/>
    </source>
</evidence>
<feature type="domain" description="Cystatin" evidence="4">
    <location>
        <begin position="23"/>
        <end position="131"/>
    </location>
</feature>
<dbReference type="CDD" id="cd00042">
    <property type="entry name" value="CY"/>
    <property type="match status" value="1"/>
</dbReference>
<dbReference type="PROSITE" id="PS00287">
    <property type="entry name" value="CYSTATIN"/>
    <property type="match status" value="1"/>
</dbReference>
<organism evidence="5 6">
    <name type="scientific">Chiloscyllium punctatum</name>
    <name type="common">Brownbanded bambooshark</name>
    <name type="synonym">Hemiscyllium punctatum</name>
    <dbReference type="NCBI Taxonomy" id="137246"/>
    <lineage>
        <taxon>Eukaryota</taxon>
        <taxon>Metazoa</taxon>
        <taxon>Chordata</taxon>
        <taxon>Craniata</taxon>
        <taxon>Vertebrata</taxon>
        <taxon>Chondrichthyes</taxon>
        <taxon>Elasmobranchii</taxon>
        <taxon>Galeomorphii</taxon>
        <taxon>Galeoidea</taxon>
        <taxon>Orectolobiformes</taxon>
        <taxon>Hemiscylliidae</taxon>
        <taxon>Chiloscyllium</taxon>
    </lineage>
</organism>
<dbReference type="STRING" id="137246.A0A401T5S9"/>
<dbReference type="Pfam" id="PF00031">
    <property type="entry name" value="Cystatin"/>
    <property type="match status" value="1"/>
</dbReference>
<comment type="caution">
    <text evidence="5">The sequence shown here is derived from an EMBL/GenBank/DDBJ whole genome shotgun (WGS) entry which is preliminary data.</text>
</comment>
<keyword evidence="2" id="KW-1015">Disulfide bond</keyword>